<proteinExistence type="predicted"/>
<gene>
    <name evidence="2" type="ORF">FEF34_06375</name>
</gene>
<protein>
    <submittedName>
        <fullName evidence="2">Uncharacterized protein</fullName>
    </submittedName>
</protein>
<sequence>MPGTPRAARTPSGQVWVARAAEAGFAVWIGATVLSQHPIRTFDRLRRYDRMNVLIPNWRFFAPNPAQHDCHLLYRTLTGTGEVSLWQRASTITGRSWTHVIWDPARRREKGLLDLCNDFTNRTNKGLELTGSVAYRLMSAFVLRHIRQSDPGWPHITGYQFLIVQSGGYEESEELRYRFTSPFVPVMHDASDVRPPGPVKNRRRRPTGTGPASRRKETE</sequence>
<name>A0A5R9DZ00_9ACTN</name>
<dbReference type="Proteomes" id="UP000305921">
    <property type="component" value="Unassembled WGS sequence"/>
</dbReference>
<accession>A0A5R9DZ00</accession>
<evidence type="ECO:0000313" key="3">
    <source>
        <dbReference type="Proteomes" id="UP000305921"/>
    </source>
</evidence>
<comment type="caution">
    <text evidence="2">The sequence shown here is derived from an EMBL/GenBank/DDBJ whole genome shotgun (WGS) entry which is preliminary data.</text>
</comment>
<evidence type="ECO:0000313" key="2">
    <source>
        <dbReference type="EMBL" id="TLQ42830.1"/>
    </source>
</evidence>
<feature type="region of interest" description="Disordered" evidence="1">
    <location>
        <begin position="188"/>
        <end position="219"/>
    </location>
</feature>
<organism evidence="2 3">
    <name type="scientific">Streptomyces marianii</name>
    <dbReference type="NCBI Taxonomy" id="1817406"/>
    <lineage>
        <taxon>Bacteria</taxon>
        <taxon>Bacillati</taxon>
        <taxon>Actinomycetota</taxon>
        <taxon>Actinomycetes</taxon>
        <taxon>Kitasatosporales</taxon>
        <taxon>Streptomycetaceae</taxon>
        <taxon>Streptomyces</taxon>
    </lineage>
</organism>
<dbReference type="AlphaFoldDB" id="A0A5R9DZ00"/>
<dbReference type="EMBL" id="VAWE01000001">
    <property type="protein sequence ID" value="TLQ42830.1"/>
    <property type="molecule type" value="Genomic_DNA"/>
</dbReference>
<keyword evidence="3" id="KW-1185">Reference proteome</keyword>
<evidence type="ECO:0000256" key="1">
    <source>
        <dbReference type="SAM" id="MobiDB-lite"/>
    </source>
</evidence>
<dbReference type="RefSeq" id="WP_138052246.1">
    <property type="nucleotide sequence ID" value="NZ_VAWE01000001.1"/>
</dbReference>
<dbReference type="OrthoDB" id="8565707at2"/>
<reference evidence="2 3" key="1">
    <citation type="submission" date="2019-05" db="EMBL/GenBank/DDBJ databases">
        <title>Streptomyces marianii sp. nov., a novel marine actinomycete from southern coast of India.</title>
        <authorList>
            <person name="Iniyan A.M."/>
            <person name="Wink J."/>
            <person name="Ramprasad E."/>
            <person name="Ramana C.V."/>
            <person name="Bunk B."/>
            <person name="Sproer C."/>
            <person name="Joseph F.-J.R.S."/>
            <person name="Vincent S.G.P."/>
        </authorList>
    </citation>
    <scope>NUCLEOTIDE SEQUENCE [LARGE SCALE GENOMIC DNA]</scope>
    <source>
        <strain evidence="2 3">ICN19</strain>
    </source>
</reference>